<evidence type="ECO:0000313" key="9">
    <source>
        <dbReference type="Proteomes" id="UP000487882"/>
    </source>
</evidence>
<comment type="catalytic activity">
    <reaction evidence="6">
        <text>Exonucleolytic cleavage in either 5'- to 3'- or 3'- to 5'-direction to yield nucleoside 5'-phosphates.</text>
        <dbReference type="EC" id="3.1.11.6"/>
    </reaction>
</comment>
<comment type="caution">
    <text evidence="8">The sequence shown here is derived from an EMBL/GenBank/DDBJ whole genome shotgun (WGS) entry which is preliminary data.</text>
</comment>
<gene>
    <name evidence="6" type="primary">xseB</name>
    <name evidence="8" type="ORF">GSD1FS_1150</name>
</gene>
<dbReference type="RefSeq" id="WP_155588747.1">
    <property type="nucleotide sequence ID" value="NZ_WNLP01000005.1"/>
</dbReference>
<name>A0A7K1J597_9BIFI</name>
<dbReference type="GO" id="GO:0008855">
    <property type="term" value="F:exodeoxyribonuclease VII activity"/>
    <property type="evidence" value="ECO:0007669"/>
    <property type="project" value="UniProtKB-UniRule"/>
</dbReference>
<dbReference type="HAMAP" id="MF_00337">
    <property type="entry name" value="Exonuc_7_S"/>
    <property type="match status" value="1"/>
</dbReference>
<keyword evidence="3 6" id="KW-0540">Nuclease</keyword>
<evidence type="ECO:0000256" key="2">
    <source>
        <dbReference type="ARBA" id="ARBA00022490"/>
    </source>
</evidence>
<organism evidence="8 9">
    <name type="scientific">Bifidobacterium canis</name>
    <dbReference type="NCBI Taxonomy" id="2610880"/>
    <lineage>
        <taxon>Bacteria</taxon>
        <taxon>Bacillati</taxon>
        <taxon>Actinomycetota</taxon>
        <taxon>Actinomycetes</taxon>
        <taxon>Bifidobacteriales</taxon>
        <taxon>Bifidobacteriaceae</taxon>
        <taxon>Bifidobacterium</taxon>
    </lineage>
</organism>
<dbReference type="EMBL" id="WNLP01000005">
    <property type="protein sequence ID" value="MUH59807.1"/>
    <property type="molecule type" value="Genomic_DNA"/>
</dbReference>
<dbReference type="PANTHER" id="PTHR34137:SF1">
    <property type="entry name" value="EXODEOXYRIBONUCLEASE 7 SMALL SUBUNIT"/>
    <property type="match status" value="1"/>
</dbReference>
<dbReference type="PANTHER" id="PTHR34137">
    <property type="entry name" value="EXODEOXYRIBONUCLEASE 7 SMALL SUBUNIT"/>
    <property type="match status" value="1"/>
</dbReference>
<feature type="compositionally biased region" description="Acidic residues" evidence="7">
    <location>
        <begin position="1"/>
        <end position="13"/>
    </location>
</feature>
<comment type="subunit">
    <text evidence="6">Heterooligomer composed of large and small subunits.</text>
</comment>
<evidence type="ECO:0000313" key="8">
    <source>
        <dbReference type="EMBL" id="MUH59807.1"/>
    </source>
</evidence>
<reference evidence="8 9" key="1">
    <citation type="submission" date="2019-09" db="EMBL/GenBank/DDBJ databases">
        <title>Bifidobacterium canis sp. nov., isolated from the digestive tract of German Shepherd dog puppy.</title>
        <authorList>
            <person name="Bunesova V."/>
        </authorList>
    </citation>
    <scope>NUCLEOTIDE SEQUENCE [LARGE SCALE GENOMIC DNA]</scope>
    <source>
        <strain evidence="8 9">GSD1FS</strain>
    </source>
</reference>
<keyword evidence="4 6" id="KW-0378">Hydrolase</keyword>
<dbReference type="GO" id="GO:0009318">
    <property type="term" value="C:exodeoxyribonuclease VII complex"/>
    <property type="evidence" value="ECO:0007669"/>
    <property type="project" value="UniProtKB-UniRule"/>
</dbReference>
<feature type="region of interest" description="Disordered" evidence="7">
    <location>
        <begin position="100"/>
        <end position="119"/>
    </location>
</feature>
<feature type="compositionally biased region" description="Low complexity" evidence="7">
    <location>
        <begin position="14"/>
        <end position="26"/>
    </location>
</feature>
<dbReference type="NCBIfam" id="NF002139">
    <property type="entry name" value="PRK00977.1-3"/>
    <property type="match status" value="1"/>
</dbReference>
<proteinExistence type="inferred from homology"/>
<dbReference type="GO" id="GO:0006308">
    <property type="term" value="P:DNA catabolic process"/>
    <property type="evidence" value="ECO:0007669"/>
    <property type="project" value="UniProtKB-UniRule"/>
</dbReference>
<dbReference type="SUPFAM" id="SSF116842">
    <property type="entry name" value="XseB-like"/>
    <property type="match status" value="1"/>
</dbReference>
<evidence type="ECO:0000256" key="3">
    <source>
        <dbReference type="ARBA" id="ARBA00022722"/>
    </source>
</evidence>
<comment type="function">
    <text evidence="6">Bidirectionally degrades single-stranded DNA into large acid-insoluble oligonucleotides, which are then degraded further into small acid-soluble oligonucleotides.</text>
</comment>
<dbReference type="Gene3D" id="1.10.287.1040">
    <property type="entry name" value="Exonuclease VII, small subunit"/>
    <property type="match status" value="1"/>
</dbReference>
<comment type="similarity">
    <text evidence="1 6">Belongs to the XseB family.</text>
</comment>
<keyword evidence="5 6" id="KW-0269">Exonuclease</keyword>
<dbReference type="Proteomes" id="UP000487882">
    <property type="component" value="Unassembled WGS sequence"/>
</dbReference>
<dbReference type="AlphaFoldDB" id="A0A7K1J597"/>
<dbReference type="GO" id="GO:0005829">
    <property type="term" value="C:cytosol"/>
    <property type="evidence" value="ECO:0007669"/>
    <property type="project" value="TreeGrafter"/>
</dbReference>
<feature type="region of interest" description="Disordered" evidence="7">
    <location>
        <begin position="1"/>
        <end position="47"/>
    </location>
</feature>
<dbReference type="InterPro" id="IPR003761">
    <property type="entry name" value="Exonuc_VII_S"/>
</dbReference>
<keyword evidence="2 6" id="KW-0963">Cytoplasm</keyword>
<accession>A0A7K1J597</accession>
<keyword evidence="9" id="KW-1185">Reference proteome</keyword>
<sequence length="119" mass="12984">MADENIDITEVDETTANTNDENNENAPQAQVASSLSKEERERIASLPYEQARDELIQAVRALENGGLNLEDSMKQWELGEALAQRAQSLLGDIRAKLDAAQQAQAQTANTAGTQSNLEQ</sequence>
<dbReference type="InterPro" id="IPR037004">
    <property type="entry name" value="Exonuc_VII_ssu_sf"/>
</dbReference>
<dbReference type="NCBIfam" id="TIGR01280">
    <property type="entry name" value="xseB"/>
    <property type="match status" value="1"/>
</dbReference>
<dbReference type="Pfam" id="PF02609">
    <property type="entry name" value="Exonuc_VII_S"/>
    <property type="match status" value="1"/>
</dbReference>
<evidence type="ECO:0000256" key="1">
    <source>
        <dbReference type="ARBA" id="ARBA00009998"/>
    </source>
</evidence>
<comment type="subcellular location">
    <subcellularLocation>
        <location evidence="6">Cytoplasm</location>
    </subcellularLocation>
</comment>
<protein>
    <recommendedName>
        <fullName evidence="6">Exodeoxyribonuclease 7 small subunit</fullName>
        <ecNumber evidence="6">3.1.11.6</ecNumber>
    </recommendedName>
    <alternativeName>
        <fullName evidence="6">Exodeoxyribonuclease VII small subunit</fullName>
        <shortName evidence="6">Exonuclease VII small subunit</shortName>
    </alternativeName>
</protein>
<evidence type="ECO:0000256" key="7">
    <source>
        <dbReference type="SAM" id="MobiDB-lite"/>
    </source>
</evidence>
<evidence type="ECO:0000256" key="5">
    <source>
        <dbReference type="ARBA" id="ARBA00022839"/>
    </source>
</evidence>
<dbReference type="EC" id="3.1.11.6" evidence="6"/>
<evidence type="ECO:0000256" key="4">
    <source>
        <dbReference type="ARBA" id="ARBA00022801"/>
    </source>
</evidence>
<evidence type="ECO:0000256" key="6">
    <source>
        <dbReference type="HAMAP-Rule" id="MF_00337"/>
    </source>
</evidence>